<reference evidence="5 6" key="1">
    <citation type="submission" date="2020-01" db="EMBL/GenBank/DDBJ databases">
        <title>Insect and environment-associated Actinomycetes.</title>
        <authorList>
            <person name="Currrie C."/>
            <person name="Chevrette M."/>
            <person name="Carlson C."/>
            <person name="Stubbendieck R."/>
            <person name="Wendt-Pienkowski E."/>
        </authorList>
    </citation>
    <scope>NUCLEOTIDE SEQUENCE [LARGE SCALE GENOMIC DNA]</scope>
    <source>
        <strain evidence="5 6">SID10258</strain>
    </source>
</reference>
<evidence type="ECO:0000313" key="5">
    <source>
        <dbReference type="EMBL" id="NEA23331.1"/>
    </source>
</evidence>
<dbReference type="GO" id="GO:0045892">
    <property type="term" value="P:negative regulation of DNA-templated transcription"/>
    <property type="evidence" value="ECO:0007669"/>
    <property type="project" value="TreeGrafter"/>
</dbReference>
<dbReference type="InterPro" id="IPR028978">
    <property type="entry name" value="Chorismate_lyase_/UTRA_dom_sf"/>
</dbReference>
<dbReference type="PROSITE" id="PS50949">
    <property type="entry name" value="HTH_GNTR"/>
    <property type="match status" value="1"/>
</dbReference>
<evidence type="ECO:0000256" key="2">
    <source>
        <dbReference type="ARBA" id="ARBA00023125"/>
    </source>
</evidence>
<proteinExistence type="predicted"/>
<protein>
    <submittedName>
        <fullName evidence="5">GntR family transcriptional regulator</fullName>
    </submittedName>
</protein>
<dbReference type="PANTHER" id="PTHR44846">
    <property type="entry name" value="MANNOSYL-D-GLYCERATE TRANSPORT/METABOLISM SYSTEM REPRESSOR MNGR-RELATED"/>
    <property type="match status" value="1"/>
</dbReference>
<dbReference type="SMART" id="SM00866">
    <property type="entry name" value="UTRA"/>
    <property type="match status" value="1"/>
</dbReference>
<keyword evidence="3" id="KW-0804">Transcription</keyword>
<keyword evidence="2" id="KW-0238">DNA-binding</keyword>
<dbReference type="InterPro" id="IPR050679">
    <property type="entry name" value="Bact_HTH_transcr_reg"/>
</dbReference>
<dbReference type="InterPro" id="IPR011663">
    <property type="entry name" value="UTRA"/>
</dbReference>
<name>A0A6L9QCW1_9ACTN</name>
<gene>
    <name evidence="5" type="ORF">G3I70_12615</name>
</gene>
<evidence type="ECO:0000256" key="1">
    <source>
        <dbReference type="ARBA" id="ARBA00023015"/>
    </source>
</evidence>
<dbReference type="SMART" id="SM00345">
    <property type="entry name" value="HTH_GNTR"/>
    <property type="match status" value="1"/>
</dbReference>
<comment type="caution">
    <text evidence="5">The sequence shown here is derived from an EMBL/GenBank/DDBJ whole genome shotgun (WGS) entry which is preliminary data.</text>
</comment>
<dbReference type="Gene3D" id="1.10.10.10">
    <property type="entry name" value="Winged helix-like DNA-binding domain superfamily/Winged helix DNA-binding domain"/>
    <property type="match status" value="1"/>
</dbReference>
<sequence>MANALHKEIADELREKIRSGEFAAGRRLPTEPELERLFGASRNTIRIAVTTLVHEGLIQIQPGRGMFVPEGPIPFFVILSREEGGDGTGSALDSYSSGVRAAGRKPSIRDFETRIEYPDREVAGWLEIDEDAQVVVRGSKRFIDDTPYSLQKSYYAMDLVRGTELEGKEKIPRGTIRALAEMGYEQSGYRDELVARMPTPEEKRFFKIGPGIPVIVVHRVAYTSASMPIRLTVTTYAADRNRPSYDIGDVPERPMATGQISIVG</sequence>
<dbReference type="InterPro" id="IPR036390">
    <property type="entry name" value="WH_DNA-bd_sf"/>
</dbReference>
<dbReference type="CDD" id="cd07377">
    <property type="entry name" value="WHTH_GntR"/>
    <property type="match status" value="1"/>
</dbReference>
<dbReference type="Pfam" id="PF07702">
    <property type="entry name" value="UTRA"/>
    <property type="match status" value="1"/>
</dbReference>
<dbReference type="GO" id="GO:0003677">
    <property type="term" value="F:DNA binding"/>
    <property type="evidence" value="ECO:0007669"/>
    <property type="project" value="UniProtKB-KW"/>
</dbReference>
<dbReference type="Pfam" id="PF00392">
    <property type="entry name" value="GntR"/>
    <property type="match status" value="1"/>
</dbReference>
<accession>A0A6L9QCW1</accession>
<keyword evidence="1" id="KW-0805">Transcription regulation</keyword>
<dbReference type="GO" id="GO:0003700">
    <property type="term" value="F:DNA-binding transcription factor activity"/>
    <property type="evidence" value="ECO:0007669"/>
    <property type="project" value="InterPro"/>
</dbReference>
<dbReference type="AlphaFoldDB" id="A0A6L9QCW1"/>
<dbReference type="InterPro" id="IPR000524">
    <property type="entry name" value="Tscrpt_reg_HTH_GntR"/>
</dbReference>
<dbReference type="Proteomes" id="UP000475532">
    <property type="component" value="Unassembled WGS sequence"/>
</dbReference>
<dbReference type="SUPFAM" id="SSF64288">
    <property type="entry name" value="Chorismate lyase-like"/>
    <property type="match status" value="1"/>
</dbReference>
<dbReference type="EMBL" id="JAAGLI010000313">
    <property type="protein sequence ID" value="NEA23331.1"/>
    <property type="molecule type" value="Genomic_DNA"/>
</dbReference>
<evidence type="ECO:0000313" key="6">
    <source>
        <dbReference type="Proteomes" id="UP000475532"/>
    </source>
</evidence>
<dbReference type="SUPFAM" id="SSF46785">
    <property type="entry name" value="Winged helix' DNA-binding domain"/>
    <property type="match status" value="1"/>
</dbReference>
<dbReference type="PRINTS" id="PR00035">
    <property type="entry name" value="HTHGNTR"/>
</dbReference>
<evidence type="ECO:0000256" key="3">
    <source>
        <dbReference type="ARBA" id="ARBA00023163"/>
    </source>
</evidence>
<dbReference type="PANTHER" id="PTHR44846:SF17">
    <property type="entry name" value="GNTR-FAMILY TRANSCRIPTIONAL REGULATOR"/>
    <property type="match status" value="1"/>
</dbReference>
<evidence type="ECO:0000259" key="4">
    <source>
        <dbReference type="PROSITE" id="PS50949"/>
    </source>
</evidence>
<organism evidence="5 6">
    <name type="scientific">Actinomadura bangladeshensis</name>
    <dbReference type="NCBI Taxonomy" id="453573"/>
    <lineage>
        <taxon>Bacteria</taxon>
        <taxon>Bacillati</taxon>
        <taxon>Actinomycetota</taxon>
        <taxon>Actinomycetes</taxon>
        <taxon>Streptosporangiales</taxon>
        <taxon>Thermomonosporaceae</taxon>
        <taxon>Actinomadura</taxon>
    </lineage>
</organism>
<feature type="domain" description="HTH gntR-type" evidence="4">
    <location>
        <begin position="3"/>
        <end position="71"/>
    </location>
</feature>
<dbReference type="RefSeq" id="WP_163055662.1">
    <property type="nucleotide sequence ID" value="NZ_JAAGLI010000313.1"/>
</dbReference>
<dbReference type="Gene3D" id="3.40.1410.10">
    <property type="entry name" value="Chorismate lyase-like"/>
    <property type="match status" value="1"/>
</dbReference>
<dbReference type="InterPro" id="IPR036388">
    <property type="entry name" value="WH-like_DNA-bd_sf"/>
</dbReference>